<keyword evidence="1" id="KW-0863">Zinc-finger</keyword>
<gene>
    <name evidence="4" type="ORF">K7472_03440</name>
</gene>
<name>A0ABS7QL24_9ACTN</name>
<dbReference type="Proteomes" id="UP001198565">
    <property type="component" value="Unassembled WGS sequence"/>
</dbReference>
<dbReference type="EMBL" id="JAINVZ010000002">
    <property type="protein sequence ID" value="MBY8883895.1"/>
    <property type="molecule type" value="Genomic_DNA"/>
</dbReference>
<proteinExistence type="predicted"/>
<keyword evidence="1" id="KW-0862">Zinc</keyword>
<feature type="region of interest" description="Disordered" evidence="2">
    <location>
        <begin position="143"/>
        <end position="169"/>
    </location>
</feature>
<evidence type="ECO:0000313" key="4">
    <source>
        <dbReference type="EMBL" id="MBY8883895.1"/>
    </source>
</evidence>
<comment type="caution">
    <text evidence="4">The sequence shown here is derived from an EMBL/GenBank/DDBJ whole genome shotgun (WGS) entry which is preliminary data.</text>
</comment>
<reference evidence="4 5" key="1">
    <citation type="submission" date="2021-08" db="EMBL/GenBank/DDBJ databases">
        <title>Streptomyces sp. PTM05 isolated from lichen.</title>
        <authorList>
            <person name="Somphong A."/>
            <person name="Phongsopitanun W."/>
            <person name="Tanasupawat S."/>
        </authorList>
    </citation>
    <scope>NUCLEOTIDE SEQUENCE [LARGE SCALE GENOMIC DNA]</scope>
    <source>
        <strain evidence="4 5">Ptm05</strain>
    </source>
</reference>
<sequence length="476" mass="49935">MEDTEQRWSAGQVLALAPDAASSKAGTKLGVPGPWSGTGLSEGCAPPGGEGTAKGVEAARADGEDGEPGGGVLMVWGLCAGSGKTPYRTVVDVTAPAFKCSCPSRKFPCKHALGLLLLWSQGREGGVAAAEPPDWVREWRAGRQATATRRRTPRAEVADPAAARRRAERRASRVAAGAAELDQRLADSLRSGLASAGHEDRRIWQEVAARMMDAQAPGLASWTRELAVIPGSGGDWPTRLLEEQSLLHLLARGYLGCDGLPEGLAATVRTRVGFTADTAELLAGPTVRDRWLVLSQQDALEGQLTTRRIWLLAAERGRAALLLGFGATGRTPELSLPVGRIVDAELAYHPGAVPLRAALGPQHGAPEPGRIPPAVAVGDALGAYGEALRADPWLDEWPVVLGPVVPVPTAHGWQLADAEGDSALPVDPRRLDRPGLWRLAAVSGGTPVTVFGSLGHRGFTPLTAWSPQAPGDPVRL</sequence>
<keyword evidence="1" id="KW-0479">Metal-binding</keyword>
<organism evidence="4 5">
    <name type="scientific">Streptantibioticus parmotrematis</name>
    <dbReference type="NCBI Taxonomy" id="2873249"/>
    <lineage>
        <taxon>Bacteria</taxon>
        <taxon>Bacillati</taxon>
        <taxon>Actinomycetota</taxon>
        <taxon>Actinomycetes</taxon>
        <taxon>Kitasatosporales</taxon>
        <taxon>Streptomycetaceae</taxon>
        <taxon>Streptantibioticus</taxon>
    </lineage>
</organism>
<dbReference type="Pfam" id="PF04434">
    <property type="entry name" value="SWIM"/>
    <property type="match status" value="1"/>
</dbReference>
<feature type="region of interest" description="Disordered" evidence="2">
    <location>
        <begin position="21"/>
        <end position="41"/>
    </location>
</feature>
<dbReference type="PROSITE" id="PS50966">
    <property type="entry name" value="ZF_SWIM"/>
    <property type="match status" value="1"/>
</dbReference>
<keyword evidence="5" id="KW-1185">Reference proteome</keyword>
<dbReference type="InterPro" id="IPR007527">
    <property type="entry name" value="Znf_SWIM"/>
</dbReference>
<evidence type="ECO:0000313" key="5">
    <source>
        <dbReference type="Proteomes" id="UP001198565"/>
    </source>
</evidence>
<evidence type="ECO:0000256" key="1">
    <source>
        <dbReference type="PROSITE-ProRule" id="PRU00325"/>
    </source>
</evidence>
<evidence type="ECO:0000256" key="2">
    <source>
        <dbReference type="SAM" id="MobiDB-lite"/>
    </source>
</evidence>
<dbReference type="RefSeq" id="WP_222973740.1">
    <property type="nucleotide sequence ID" value="NZ_JAINVZ010000002.1"/>
</dbReference>
<evidence type="ECO:0000259" key="3">
    <source>
        <dbReference type="PROSITE" id="PS50966"/>
    </source>
</evidence>
<feature type="domain" description="SWIM-type" evidence="3">
    <location>
        <begin position="87"/>
        <end position="120"/>
    </location>
</feature>
<accession>A0ABS7QL24</accession>
<protein>
    <submittedName>
        <fullName evidence="4">SWIM zinc finger domain-containing protein</fullName>
    </submittedName>
</protein>